<keyword evidence="1" id="KW-1133">Transmembrane helix</keyword>
<sequence length="144" mass="17003">MPGYNKHRIFNYIVFIVIALILYFENIFSFSPGMLFAICLGFYIGTEFVTPDLDVDSAAYKRWGRLKILMLPYKWLFKHRQSSHNIFYGAIVRILYISVIILGFYYLIFKSLPQEFTFSYIYVIIFLIGIILANTLHVILDKIF</sequence>
<keyword evidence="1" id="KW-0472">Membrane</keyword>
<reference evidence="2 3" key="1">
    <citation type="submission" date="2015-09" db="EMBL/GenBank/DDBJ databases">
        <title>A metagenomics-based metabolic model of nitrate-dependent anaerobic oxidation of methane by Methanoperedens-like archaea.</title>
        <authorList>
            <person name="Arshad A."/>
            <person name="Speth D.R."/>
            <person name="De Graaf R.M."/>
            <person name="Op Den Camp H.J."/>
            <person name="Jetten M.S."/>
            <person name="Welte C.U."/>
        </authorList>
    </citation>
    <scope>NUCLEOTIDE SEQUENCE [LARGE SCALE GENOMIC DNA]</scope>
</reference>
<evidence type="ECO:0000256" key="1">
    <source>
        <dbReference type="SAM" id="Phobius"/>
    </source>
</evidence>
<accession>A0A0P8C7V0</accession>
<evidence type="ECO:0000313" key="3">
    <source>
        <dbReference type="Proteomes" id="UP000050360"/>
    </source>
</evidence>
<name>A0A0P8C7V0_9EURY</name>
<evidence type="ECO:0000313" key="2">
    <source>
        <dbReference type="EMBL" id="KPQ42875.1"/>
    </source>
</evidence>
<dbReference type="Proteomes" id="UP000050360">
    <property type="component" value="Unassembled WGS sequence"/>
</dbReference>
<feature type="transmembrane region" description="Helical" evidence="1">
    <location>
        <begin position="86"/>
        <end position="108"/>
    </location>
</feature>
<comment type="caution">
    <text evidence="2">The sequence shown here is derived from an EMBL/GenBank/DDBJ whole genome shotgun (WGS) entry which is preliminary data.</text>
</comment>
<dbReference type="AlphaFoldDB" id="A0A0P8C7V0"/>
<keyword evidence="1" id="KW-0812">Transmembrane</keyword>
<evidence type="ECO:0008006" key="4">
    <source>
        <dbReference type="Google" id="ProtNLM"/>
    </source>
</evidence>
<dbReference type="PANTHER" id="PTHR39085:SF1">
    <property type="entry name" value="SLL0924 PROTEIN"/>
    <property type="match status" value="1"/>
</dbReference>
<feature type="transmembrane region" description="Helical" evidence="1">
    <location>
        <begin position="120"/>
        <end position="140"/>
    </location>
</feature>
<organism evidence="2 3">
    <name type="scientific">Candidatus Methanoperedens nitratireducens</name>
    <dbReference type="NCBI Taxonomy" id="1392998"/>
    <lineage>
        <taxon>Archaea</taxon>
        <taxon>Methanobacteriati</taxon>
        <taxon>Methanobacteriota</taxon>
        <taxon>Stenosarchaea group</taxon>
        <taxon>Methanomicrobia</taxon>
        <taxon>Methanosarcinales</taxon>
        <taxon>ANME-2 cluster</taxon>
        <taxon>Candidatus Methanoperedentaceae</taxon>
        <taxon>Candidatus Methanoperedens</taxon>
    </lineage>
</organism>
<dbReference type="PANTHER" id="PTHR39085">
    <property type="entry name" value="SLL0924 PROTEIN"/>
    <property type="match status" value="1"/>
</dbReference>
<proteinExistence type="predicted"/>
<gene>
    <name evidence="2" type="ORF">MPEBLZ_02557</name>
</gene>
<dbReference type="InterPro" id="IPR019250">
    <property type="entry name" value="DUF2227_metal-bd"/>
</dbReference>
<feature type="transmembrane region" description="Helical" evidence="1">
    <location>
        <begin position="12"/>
        <end position="44"/>
    </location>
</feature>
<dbReference type="Pfam" id="PF09988">
    <property type="entry name" value="DUF2227"/>
    <property type="match status" value="1"/>
</dbReference>
<protein>
    <recommendedName>
        <fullName evidence="4">Metal-binding protein</fullName>
    </recommendedName>
</protein>
<dbReference type="EMBL" id="LKCM01000199">
    <property type="protein sequence ID" value="KPQ42875.1"/>
    <property type="molecule type" value="Genomic_DNA"/>
</dbReference>